<dbReference type="Pfam" id="PF16242">
    <property type="entry name" value="Pyrid_ox_like"/>
    <property type="match status" value="1"/>
</dbReference>
<feature type="domain" description="General stress protein FMN-binding split barrel" evidence="1">
    <location>
        <begin position="8"/>
        <end position="153"/>
    </location>
</feature>
<dbReference type="SUPFAM" id="SSF50475">
    <property type="entry name" value="FMN-binding split barrel"/>
    <property type="match status" value="1"/>
</dbReference>
<dbReference type="EMBL" id="VOPY01000003">
    <property type="protein sequence ID" value="TXC68203.1"/>
    <property type="molecule type" value="Genomic_DNA"/>
</dbReference>
<evidence type="ECO:0000259" key="1">
    <source>
        <dbReference type="Pfam" id="PF16242"/>
    </source>
</evidence>
<protein>
    <submittedName>
        <fullName evidence="2">General stress protein</fullName>
    </submittedName>
</protein>
<dbReference type="Gene3D" id="2.30.110.10">
    <property type="entry name" value="Electron Transport, Fmn-binding Protein, Chain A"/>
    <property type="match status" value="1"/>
</dbReference>
<sequence>MTDDTEIKAKFWKALRDDRTIMLGLADEHGHTRPMTAQLDEEVHGEENGPLYIFTSVDNGIVEKLGNGSGADSHRAISTFASKGHDIFATIDGTLSIDTDRSKVDRLWNRFVAAWYEDGKDDPNLRLLRFDTTHAEIWVDASSTIAGIKMLIGIDPKQDYKDKVADVAL</sequence>
<evidence type="ECO:0000313" key="3">
    <source>
        <dbReference type="Proteomes" id="UP000321129"/>
    </source>
</evidence>
<gene>
    <name evidence="2" type="ORF">FSZ31_10945</name>
</gene>
<comment type="caution">
    <text evidence="2">The sequence shown here is derived from an EMBL/GenBank/DDBJ whole genome shotgun (WGS) entry which is preliminary data.</text>
</comment>
<dbReference type="InterPro" id="IPR012349">
    <property type="entry name" value="Split_barrel_FMN-bd"/>
</dbReference>
<dbReference type="RefSeq" id="WP_147123422.1">
    <property type="nucleotide sequence ID" value="NZ_VOPY01000003.1"/>
</dbReference>
<organism evidence="2 3">
    <name type="scientific">Flavisphingopyxis soli</name>
    <dbReference type="NCBI Taxonomy" id="2601267"/>
    <lineage>
        <taxon>Bacteria</taxon>
        <taxon>Pseudomonadati</taxon>
        <taxon>Pseudomonadota</taxon>
        <taxon>Alphaproteobacteria</taxon>
        <taxon>Sphingomonadales</taxon>
        <taxon>Sphingopyxidaceae</taxon>
        <taxon>Flavisphingopyxis</taxon>
    </lineage>
</organism>
<dbReference type="AlphaFoldDB" id="A0A5C6U5L1"/>
<dbReference type="PANTHER" id="PTHR34818:SF1">
    <property type="entry name" value="PROTEIN BLI-3"/>
    <property type="match status" value="1"/>
</dbReference>
<dbReference type="OrthoDB" id="1432662at2"/>
<dbReference type="InterPro" id="IPR052917">
    <property type="entry name" value="Stress-Dev_Protein"/>
</dbReference>
<evidence type="ECO:0000313" key="2">
    <source>
        <dbReference type="EMBL" id="TXC68203.1"/>
    </source>
</evidence>
<dbReference type="InterPro" id="IPR038725">
    <property type="entry name" value="YdaG_split_barrel_FMN-bd"/>
</dbReference>
<reference evidence="2 3" key="1">
    <citation type="submission" date="2019-08" db="EMBL/GenBank/DDBJ databases">
        <title>Sphingorhabdus soil sp. nov., isolated from arctic soil.</title>
        <authorList>
            <person name="Liu Y."/>
        </authorList>
    </citation>
    <scope>NUCLEOTIDE SEQUENCE [LARGE SCALE GENOMIC DNA]</scope>
    <source>
        <strain evidence="2 3">D-2Q-5-6</strain>
    </source>
</reference>
<proteinExistence type="predicted"/>
<dbReference type="PANTHER" id="PTHR34818">
    <property type="entry name" value="PROTEIN BLI-3"/>
    <property type="match status" value="1"/>
</dbReference>
<name>A0A5C6U5L1_9SPHN</name>
<keyword evidence="3" id="KW-1185">Reference proteome</keyword>
<accession>A0A5C6U5L1</accession>
<dbReference type="Proteomes" id="UP000321129">
    <property type="component" value="Unassembled WGS sequence"/>
</dbReference>